<protein>
    <submittedName>
        <fullName evidence="1">Uncharacterized protein</fullName>
    </submittedName>
</protein>
<accession>A0A366F207</accession>
<dbReference type="AlphaFoldDB" id="A0A366F207"/>
<name>A0A366F207_9HYPH</name>
<comment type="caution">
    <text evidence="1">The sequence shown here is derived from an EMBL/GenBank/DDBJ whole genome shotgun (WGS) entry which is preliminary data.</text>
</comment>
<gene>
    <name evidence="1" type="ORF">DFR50_12420</name>
</gene>
<evidence type="ECO:0000313" key="1">
    <source>
        <dbReference type="EMBL" id="RBP08634.1"/>
    </source>
</evidence>
<dbReference type="EMBL" id="QNRK01000024">
    <property type="protein sequence ID" value="RBP08634.1"/>
    <property type="molecule type" value="Genomic_DNA"/>
</dbReference>
<proteinExistence type="predicted"/>
<keyword evidence="2" id="KW-1185">Reference proteome</keyword>
<organism evidence="1 2">
    <name type="scientific">Roseiarcus fermentans</name>
    <dbReference type="NCBI Taxonomy" id="1473586"/>
    <lineage>
        <taxon>Bacteria</taxon>
        <taxon>Pseudomonadati</taxon>
        <taxon>Pseudomonadota</taxon>
        <taxon>Alphaproteobacteria</taxon>
        <taxon>Hyphomicrobiales</taxon>
        <taxon>Roseiarcaceae</taxon>
        <taxon>Roseiarcus</taxon>
    </lineage>
</organism>
<dbReference type="Proteomes" id="UP000253529">
    <property type="component" value="Unassembled WGS sequence"/>
</dbReference>
<evidence type="ECO:0000313" key="2">
    <source>
        <dbReference type="Proteomes" id="UP000253529"/>
    </source>
</evidence>
<sequence>MSDLITYLVDCKRLGELLQTYELSQAETLAGPPPQPIREALEREAQENLARQGLAFPPFDGITFHIRRR</sequence>
<reference evidence="1 2" key="1">
    <citation type="submission" date="2018-06" db="EMBL/GenBank/DDBJ databases">
        <title>Genomic Encyclopedia of Type Strains, Phase IV (KMG-IV): sequencing the most valuable type-strain genomes for metagenomic binning, comparative biology and taxonomic classification.</title>
        <authorList>
            <person name="Goeker M."/>
        </authorList>
    </citation>
    <scope>NUCLEOTIDE SEQUENCE [LARGE SCALE GENOMIC DNA]</scope>
    <source>
        <strain evidence="1 2">DSM 24875</strain>
    </source>
</reference>
<dbReference type="RefSeq" id="WP_147262819.1">
    <property type="nucleotide sequence ID" value="NZ_QNRK01000024.1"/>
</dbReference>